<sequence>AGQQYWTSADWLVASALAKKTLHSFELYLIHGALISGIFAFGALICAWFSFTRTGRGLGSNEYIRGARFGTVRQIKRILWRQKKGSFSIGGVPMPDAFEPEHILLCGAPGTGKTNLIVKMLEGI</sequence>
<feature type="domain" description="Type IV secretion system coupling protein TraD DNA-binding" evidence="2">
    <location>
        <begin position="88"/>
        <end position="124"/>
    </location>
</feature>
<dbReference type="GO" id="GO:0003677">
    <property type="term" value="F:DNA binding"/>
    <property type="evidence" value="ECO:0007669"/>
    <property type="project" value="UniProtKB-KW"/>
</dbReference>
<evidence type="ECO:0000256" key="1">
    <source>
        <dbReference type="SAM" id="Phobius"/>
    </source>
</evidence>
<dbReference type="Proteomes" id="UP001365781">
    <property type="component" value="Unassembled WGS sequence"/>
</dbReference>
<keyword evidence="1" id="KW-0812">Transmembrane</keyword>
<protein>
    <submittedName>
        <fullName evidence="3">Type IV secretion system DNA-binding domain-containing protein</fullName>
    </submittedName>
</protein>
<evidence type="ECO:0000313" key="3">
    <source>
        <dbReference type="EMBL" id="MEI5617038.1"/>
    </source>
</evidence>
<keyword evidence="1" id="KW-1133">Transmembrane helix</keyword>
<organism evidence="3 4">
    <name type="scientific">Streptomyces brasiliscabiei</name>
    <dbReference type="NCBI Taxonomy" id="2736302"/>
    <lineage>
        <taxon>Bacteria</taxon>
        <taxon>Bacillati</taxon>
        <taxon>Actinomycetota</taxon>
        <taxon>Actinomycetes</taxon>
        <taxon>Kitasatosporales</taxon>
        <taxon>Streptomycetaceae</taxon>
        <taxon>Streptomyces</taxon>
    </lineage>
</organism>
<reference evidence="3 4" key="1">
    <citation type="submission" date="2024-03" db="EMBL/GenBank/DDBJ databases">
        <title>First Report of Pectobacterium brasiliscabiei causing potato scab in china.</title>
        <authorList>
            <person name="Handique U."/>
        </authorList>
    </citation>
    <scope>NUCLEOTIDE SEQUENCE [LARGE SCALE GENOMIC DNA]</scope>
    <source>
        <strain evidence="3 4">ZRIMU1503</strain>
    </source>
</reference>
<proteinExistence type="predicted"/>
<keyword evidence="4" id="KW-1185">Reference proteome</keyword>
<dbReference type="InterPro" id="IPR027417">
    <property type="entry name" value="P-loop_NTPase"/>
</dbReference>
<accession>A0ABU8GV11</accession>
<keyword evidence="1" id="KW-0472">Membrane</keyword>
<feature type="non-terminal residue" evidence="3">
    <location>
        <position position="124"/>
    </location>
</feature>
<feature type="transmembrane region" description="Helical" evidence="1">
    <location>
        <begin position="28"/>
        <end position="51"/>
    </location>
</feature>
<name>A0ABU8GV11_9ACTN</name>
<dbReference type="Gene3D" id="3.40.50.300">
    <property type="entry name" value="P-loop containing nucleotide triphosphate hydrolases"/>
    <property type="match status" value="1"/>
</dbReference>
<evidence type="ECO:0000313" key="4">
    <source>
        <dbReference type="Proteomes" id="UP001365781"/>
    </source>
</evidence>
<gene>
    <name evidence="3" type="ORF">WB403_48955</name>
</gene>
<comment type="caution">
    <text evidence="3">The sequence shown here is derived from an EMBL/GenBank/DDBJ whole genome shotgun (WGS) entry which is preliminary data.</text>
</comment>
<dbReference type="EMBL" id="JBBAYM010000127">
    <property type="protein sequence ID" value="MEI5617038.1"/>
    <property type="molecule type" value="Genomic_DNA"/>
</dbReference>
<dbReference type="InterPro" id="IPR019476">
    <property type="entry name" value="T4SS_TraD_DNA-bd"/>
</dbReference>
<keyword evidence="3" id="KW-0238">DNA-binding</keyword>
<dbReference type="SUPFAM" id="SSF52540">
    <property type="entry name" value="P-loop containing nucleoside triphosphate hydrolases"/>
    <property type="match status" value="1"/>
</dbReference>
<dbReference type="Pfam" id="PF10412">
    <property type="entry name" value="TrwB_AAD_bind"/>
    <property type="match status" value="1"/>
</dbReference>
<feature type="non-terminal residue" evidence="3">
    <location>
        <position position="1"/>
    </location>
</feature>
<evidence type="ECO:0000259" key="2">
    <source>
        <dbReference type="Pfam" id="PF10412"/>
    </source>
</evidence>